<dbReference type="AlphaFoldDB" id="A0A1B6K4W3"/>
<evidence type="ECO:0000313" key="1">
    <source>
        <dbReference type="EMBL" id="JAT06214.1"/>
    </source>
</evidence>
<name>A0A1B6K4W3_9HEMI</name>
<accession>A0A1B6K4W3</accession>
<reference evidence="1" key="1">
    <citation type="submission" date="2015-11" db="EMBL/GenBank/DDBJ databases">
        <title>De novo transcriptome assembly of four potential Pierce s Disease insect vectors from Arizona vineyards.</title>
        <authorList>
            <person name="Tassone E.E."/>
        </authorList>
    </citation>
    <scope>NUCLEOTIDE SEQUENCE</scope>
</reference>
<organism evidence="1">
    <name type="scientific">Homalodisca liturata</name>
    <dbReference type="NCBI Taxonomy" id="320908"/>
    <lineage>
        <taxon>Eukaryota</taxon>
        <taxon>Metazoa</taxon>
        <taxon>Ecdysozoa</taxon>
        <taxon>Arthropoda</taxon>
        <taxon>Hexapoda</taxon>
        <taxon>Insecta</taxon>
        <taxon>Pterygota</taxon>
        <taxon>Neoptera</taxon>
        <taxon>Paraneoptera</taxon>
        <taxon>Hemiptera</taxon>
        <taxon>Auchenorrhyncha</taxon>
        <taxon>Membracoidea</taxon>
        <taxon>Cicadellidae</taxon>
        <taxon>Cicadellinae</taxon>
        <taxon>Proconiini</taxon>
        <taxon>Homalodisca</taxon>
    </lineage>
</organism>
<feature type="non-terminal residue" evidence="1">
    <location>
        <position position="1"/>
    </location>
</feature>
<dbReference type="SUPFAM" id="SSF50447">
    <property type="entry name" value="Translation proteins"/>
    <property type="match status" value="1"/>
</dbReference>
<proteinExistence type="predicted"/>
<sequence length="115" mass="13587">KIWRINTKYNVLYVQGRGVPGVINSYVYIYDTLLHLRKSKEKPDAFPTFYPEDLEEPLPEDIYAEDIQPLENPQRTQDLADQHQVQCALRARQRRSGSDQQLRLHLRYSLTSQEI</sequence>
<protein>
    <submittedName>
        <fullName evidence="1">Uncharacterized protein</fullName>
    </submittedName>
</protein>
<dbReference type="InterPro" id="IPR009000">
    <property type="entry name" value="Transl_B-barrel_sf"/>
</dbReference>
<dbReference type="EMBL" id="GECU01001493">
    <property type="protein sequence ID" value="JAT06214.1"/>
    <property type="molecule type" value="Transcribed_RNA"/>
</dbReference>
<gene>
    <name evidence="1" type="ORF">g.21035</name>
</gene>